<dbReference type="InterPro" id="IPR003008">
    <property type="entry name" value="Tubulin_FtsZ_GTPase"/>
</dbReference>
<evidence type="ECO:0000259" key="4">
    <source>
        <dbReference type="SMART" id="SM00864"/>
    </source>
</evidence>
<dbReference type="Gene3D" id="3.40.50.1440">
    <property type="entry name" value="Tubulin/FtsZ, GTPase domain"/>
    <property type="match status" value="1"/>
</dbReference>
<evidence type="ECO:0000256" key="2">
    <source>
        <dbReference type="ARBA" id="ARBA00022741"/>
    </source>
</evidence>
<dbReference type="GO" id="GO:0005737">
    <property type="term" value="C:cytoplasm"/>
    <property type="evidence" value="ECO:0007669"/>
    <property type="project" value="TreeGrafter"/>
</dbReference>
<dbReference type="PRINTS" id="PR00423">
    <property type="entry name" value="CELLDVISFTSZ"/>
</dbReference>
<organism evidence="6">
    <name type="scientific">marine metagenome</name>
    <dbReference type="NCBI Taxonomy" id="408172"/>
    <lineage>
        <taxon>unclassified sequences</taxon>
        <taxon>metagenomes</taxon>
        <taxon>ecological metagenomes</taxon>
    </lineage>
</organism>
<dbReference type="AlphaFoldDB" id="A0A381U8S9"/>
<dbReference type="PANTHER" id="PTHR30314">
    <property type="entry name" value="CELL DIVISION PROTEIN FTSZ-RELATED"/>
    <property type="match status" value="1"/>
</dbReference>
<evidence type="ECO:0000256" key="3">
    <source>
        <dbReference type="ARBA" id="ARBA00023134"/>
    </source>
</evidence>
<dbReference type="InterPro" id="IPR036525">
    <property type="entry name" value="Tubulin/FtsZ_GTPase_sf"/>
</dbReference>
<evidence type="ECO:0000313" key="6">
    <source>
        <dbReference type="EMBL" id="SVA24364.1"/>
    </source>
</evidence>
<feature type="domain" description="Tubulin/FtsZ 2-layer sandwich" evidence="5">
    <location>
        <begin position="210"/>
        <end position="328"/>
    </location>
</feature>
<keyword evidence="2" id="KW-0547">Nucleotide-binding</keyword>
<gene>
    <name evidence="6" type="ORF">METZ01_LOCUS77218</name>
</gene>
<dbReference type="GO" id="GO:0003924">
    <property type="term" value="F:GTPase activity"/>
    <property type="evidence" value="ECO:0007669"/>
    <property type="project" value="InterPro"/>
</dbReference>
<comment type="similarity">
    <text evidence="1">Belongs to the FtsZ family.</text>
</comment>
<dbReference type="EMBL" id="UINC01005917">
    <property type="protein sequence ID" value="SVA24364.1"/>
    <property type="molecule type" value="Genomic_DNA"/>
</dbReference>
<evidence type="ECO:0000256" key="1">
    <source>
        <dbReference type="ARBA" id="ARBA00009690"/>
    </source>
</evidence>
<dbReference type="InterPro" id="IPR045061">
    <property type="entry name" value="FtsZ/CetZ"/>
</dbReference>
<dbReference type="Gene3D" id="3.30.1330.20">
    <property type="entry name" value="Tubulin/FtsZ, C-terminal domain"/>
    <property type="match status" value="1"/>
</dbReference>
<proteinExistence type="inferred from homology"/>
<dbReference type="FunFam" id="3.40.50.1440:FF:000001">
    <property type="entry name" value="Cell division protein FtsZ"/>
    <property type="match status" value="1"/>
</dbReference>
<name>A0A381U8S9_9ZZZZ</name>
<dbReference type="PROSITE" id="PS01135">
    <property type="entry name" value="FTSZ_2"/>
    <property type="match status" value="1"/>
</dbReference>
<dbReference type="CDD" id="cd02201">
    <property type="entry name" value="FtsZ_type1"/>
    <property type="match status" value="1"/>
</dbReference>
<dbReference type="Pfam" id="PF00091">
    <property type="entry name" value="Tubulin"/>
    <property type="match status" value="1"/>
</dbReference>
<reference evidence="6" key="1">
    <citation type="submission" date="2018-05" db="EMBL/GenBank/DDBJ databases">
        <authorList>
            <person name="Lanie J.A."/>
            <person name="Ng W.-L."/>
            <person name="Kazmierczak K.M."/>
            <person name="Andrzejewski T.M."/>
            <person name="Davidsen T.M."/>
            <person name="Wayne K.J."/>
            <person name="Tettelin H."/>
            <person name="Glass J.I."/>
            <person name="Rusch D."/>
            <person name="Podicherti R."/>
            <person name="Tsui H.-C.T."/>
            <person name="Winkler M.E."/>
        </authorList>
    </citation>
    <scope>NUCLEOTIDE SEQUENCE</scope>
</reference>
<dbReference type="GO" id="GO:0005525">
    <property type="term" value="F:GTP binding"/>
    <property type="evidence" value="ECO:0007669"/>
    <property type="project" value="UniProtKB-KW"/>
</dbReference>
<protein>
    <recommendedName>
        <fullName evidence="7">Cell division protein FtsZ</fullName>
    </recommendedName>
</protein>
<dbReference type="InterPro" id="IPR020805">
    <property type="entry name" value="Cell_div_FtsZ_CS"/>
</dbReference>
<dbReference type="PANTHER" id="PTHR30314:SF3">
    <property type="entry name" value="MITOCHONDRIAL DIVISION PROTEIN FSZA"/>
    <property type="match status" value="1"/>
</dbReference>
<dbReference type="InterPro" id="IPR037103">
    <property type="entry name" value="Tubulin/FtsZ-like_C"/>
</dbReference>
<dbReference type="NCBIfam" id="TIGR00065">
    <property type="entry name" value="ftsZ"/>
    <property type="match status" value="1"/>
</dbReference>
<dbReference type="HAMAP" id="MF_00909">
    <property type="entry name" value="FtsZ"/>
    <property type="match status" value="1"/>
</dbReference>
<evidence type="ECO:0000259" key="5">
    <source>
        <dbReference type="SMART" id="SM00865"/>
    </source>
</evidence>
<feature type="domain" description="Tubulin/FtsZ GTPase" evidence="4">
    <location>
        <begin position="17"/>
        <end position="208"/>
    </location>
</feature>
<dbReference type="InterPro" id="IPR008280">
    <property type="entry name" value="Tub_FtsZ_C"/>
</dbReference>
<dbReference type="SMART" id="SM00865">
    <property type="entry name" value="Tubulin_C"/>
    <property type="match status" value="1"/>
</dbReference>
<dbReference type="GO" id="GO:0032153">
    <property type="term" value="C:cell division site"/>
    <property type="evidence" value="ECO:0007669"/>
    <property type="project" value="TreeGrafter"/>
</dbReference>
<dbReference type="InterPro" id="IPR000158">
    <property type="entry name" value="Cell_div_FtsZ"/>
</dbReference>
<dbReference type="GO" id="GO:0051301">
    <property type="term" value="P:cell division"/>
    <property type="evidence" value="ECO:0007669"/>
    <property type="project" value="TreeGrafter"/>
</dbReference>
<keyword evidence="3" id="KW-0342">GTP-binding</keyword>
<dbReference type="Pfam" id="PF12327">
    <property type="entry name" value="FtsZ_C"/>
    <property type="match status" value="1"/>
</dbReference>
<dbReference type="InterPro" id="IPR018316">
    <property type="entry name" value="Tubulin/FtsZ_2-layer-sand-dom"/>
</dbReference>
<dbReference type="SUPFAM" id="SSF52490">
    <property type="entry name" value="Tubulin nucleotide-binding domain-like"/>
    <property type="match status" value="1"/>
</dbReference>
<evidence type="ECO:0008006" key="7">
    <source>
        <dbReference type="Google" id="ProtNLM"/>
    </source>
</evidence>
<accession>A0A381U8S9</accession>
<sequence>MVDFAFVIDDTADQKANIKVIGVGGSGGNAVGHMISKGMEGVDFLCANTDAQDLAQSHVATKIQIGIDTTKGLGAGMDPGIGSESAKESKDTIANAISETDMLFITAGFGGGTGTGASPVIAEIAKELGILTVAVVTKPFNWEGDLRAQYAEEGIKELEKHVDSLIIIPNDKLQSLGKKITLVNAFEAANDVLLNSVQGIVELITVPGLMNLDFADVKKVMSDKGRGIMGSAVASGPDRGRRAIEEAVNSPLLEDIDLEGAQGILLNVTADEDLEISEFDEIGGIVKSYASDQAKVIVGTAISKNMNDSIRVTIVATGLGERQSKSKIVDKTNFSNFDRPITERNPLRETKDLFENKEEKTIRKHEELEILDVPQFLKRQDA</sequence>
<dbReference type="InterPro" id="IPR024757">
    <property type="entry name" value="FtsZ_C"/>
</dbReference>
<dbReference type="SUPFAM" id="SSF55307">
    <property type="entry name" value="Tubulin C-terminal domain-like"/>
    <property type="match status" value="1"/>
</dbReference>
<dbReference type="SMART" id="SM00864">
    <property type="entry name" value="Tubulin"/>
    <property type="match status" value="1"/>
</dbReference>